<dbReference type="GO" id="GO:0005524">
    <property type="term" value="F:ATP binding"/>
    <property type="evidence" value="ECO:0007669"/>
    <property type="project" value="UniProtKB-KW"/>
</dbReference>
<gene>
    <name evidence="4" type="ORF">EZJ58_5309</name>
</gene>
<evidence type="ECO:0000313" key="4">
    <source>
        <dbReference type="EMBL" id="TCL07006.1"/>
    </source>
</evidence>
<proteinExistence type="predicted"/>
<name>A0A4R1NQG1_9GAMM</name>
<keyword evidence="2" id="KW-0067">ATP-binding</keyword>
<feature type="domain" description="Fido" evidence="3">
    <location>
        <begin position="234"/>
        <end position="387"/>
    </location>
</feature>
<dbReference type="Pfam" id="PF02661">
    <property type="entry name" value="Fic"/>
    <property type="match status" value="1"/>
</dbReference>
<reference evidence="4 5" key="1">
    <citation type="submission" date="2019-02" db="EMBL/GenBank/DDBJ databases">
        <title>Investigation of anaerobic lignin degradation for improved lignocellulosic biofuels.</title>
        <authorList>
            <person name="Deangelis K."/>
        </authorList>
    </citation>
    <scope>NUCLEOTIDE SEQUENCE [LARGE SCALE GENOMIC DNA]</scope>
    <source>
        <strain evidence="4 5">159R</strain>
    </source>
</reference>
<organism evidence="4 5">
    <name type="scientific">Sodalis ligni</name>
    <dbReference type="NCBI Taxonomy" id="2697027"/>
    <lineage>
        <taxon>Bacteria</taxon>
        <taxon>Pseudomonadati</taxon>
        <taxon>Pseudomonadota</taxon>
        <taxon>Gammaproteobacteria</taxon>
        <taxon>Enterobacterales</taxon>
        <taxon>Bruguierivoracaceae</taxon>
        <taxon>Sodalis</taxon>
    </lineage>
</organism>
<feature type="binding site" evidence="2">
    <location>
        <begin position="321"/>
        <end position="328"/>
    </location>
    <ligand>
        <name>ATP</name>
        <dbReference type="ChEBI" id="CHEBI:30616"/>
    </ligand>
</feature>
<keyword evidence="2" id="KW-0547">Nucleotide-binding</keyword>
<evidence type="ECO:0000256" key="1">
    <source>
        <dbReference type="PIRSR" id="PIRSR640198-1"/>
    </source>
</evidence>
<comment type="caution">
    <text evidence="4">The sequence shown here is derived from an EMBL/GenBank/DDBJ whole genome shotgun (WGS) entry which is preliminary data.</text>
</comment>
<dbReference type="InterPro" id="IPR003812">
    <property type="entry name" value="Fido"/>
</dbReference>
<dbReference type="InterPro" id="IPR040198">
    <property type="entry name" value="Fido_containing"/>
</dbReference>
<dbReference type="PROSITE" id="PS51459">
    <property type="entry name" value="FIDO"/>
    <property type="match status" value="1"/>
</dbReference>
<dbReference type="Proteomes" id="UP000294555">
    <property type="component" value="Unassembled WGS sequence"/>
</dbReference>
<feature type="active site" evidence="1">
    <location>
        <position position="317"/>
    </location>
</feature>
<dbReference type="AlphaFoldDB" id="A0A4R1NQG1"/>
<protein>
    <submittedName>
        <fullName evidence="4">Fic/DOC family protein</fullName>
    </submittedName>
</protein>
<dbReference type="EMBL" id="SJOI01000001">
    <property type="protein sequence ID" value="TCL07006.1"/>
    <property type="molecule type" value="Genomic_DNA"/>
</dbReference>
<dbReference type="PANTHER" id="PTHR13504">
    <property type="entry name" value="FIDO DOMAIN-CONTAINING PROTEIN DDB_G0283145"/>
    <property type="match status" value="1"/>
</dbReference>
<evidence type="ECO:0000259" key="3">
    <source>
        <dbReference type="PROSITE" id="PS51459"/>
    </source>
</evidence>
<dbReference type="InterPro" id="IPR036597">
    <property type="entry name" value="Fido-like_dom_sf"/>
</dbReference>
<dbReference type="SUPFAM" id="SSF140931">
    <property type="entry name" value="Fic-like"/>
    <property type="match status" value="1"/>
</dbReference>
<evidence type="ECO:0000256" key="2">
    <source>
        <dbReference type="PIRSR" id="PIRSR640198-2"/>
    </source>
</evidence>
<dbReference type="PANTHER" id="PTHR13504:SF38">
    <property type="entry name" value="FIDO DOMAIN-CONTAINING PROTEIN"/>
    <property type="match status" value="1"/>
</dbReference>
<dbReference type="Gene3D" id="1.10.3290.10">
    <property type="entry name" value="Fido-like domain"/>
    <property type="match status" value="1"/>
</dbReference>
<evidence type="ECO:0000313" key="5">
    <source>
        <dbReference type="Proteomes" id="UP000294555"/>
    </source>
</evidence>
<keyword evidence="5" id="KW-1185">Reference proteome</keyword>
<accession>A0A4R1NQG1</accession>
<sequence>MQVGFKVLERLNGIMLAQPLRVESTIGKGRVLQVEGGLIKNQYPASYRPADDFAGHFEFGLKYEEIHLEFFARLFAAIGPEPIAAWCRREPFGQYARRTGFLYEWLTGTRLDVPDLTNGKYIDAISGPDYFTRVEPLRERRWRINNNLPGTASFCPLIRRTTALQNALDFDLAAALAEFDKAFGADLLMRTAGWLTFNESRASFLIEKESDQTDRIQRFAHVIEQYCGHIEDPLGSGSLYTLQAGILGRDAVGLGLRRSPVFVGQSTLRQNIVHYIAPHFEEAGVMLEGLKAFEVATRGAEPVVRAGALAFAFVYIHPMRDGNGRIHRFLINDALVRDRAIPDGIILPVSATIISSPHFRAAYNRTLEVFSRPFMRRYATAYRFGEVVACDDGTRSNFIFDDYEDACFAWRYPDLTEHVLFTARVIEHTVRYEMADEARELATFQLAQESLKDVIEMPSQDANRIIRSIKQNGWRVSGKLKAEYPRLEDELTAQHVVEAVRSAFEDNKVMSAGQNDGENSGANQ</sequence>
<dbReference type="OrthoDB" id="9807853at2"/>